<reference evidence="1" key="2">
    <citation type="submission" date="2013-10" db="EMBL/GenBank/DDBJ databases">
        <authorList>
            <person name="Aslett M."/>
        </authorList>
    </citation>
    <scope>NUCLEOTIDE SEQUENCE [LARGE SCALE GENOMIC DNA]</scope>
    <source>
        <strain evidence="1">Weybridge</strain>
    </source>
</reference>
<dbReference type="RefSeq" id="XP_013335444.1">
    <property type="nucleotide sequence ID" value="XM_013479990.1"/>
</dbReference>
<keyword evidence="2" id="KW-1185">Reference proteome</keyword>
<name>U6M454_EIMMA</name>
<organism evidence="1 2">
    <name type="scientific">Eimeria maxima</name>
    <name type="common">Coccidian parasite</name>
    <dbReference type="NCBI Taxonomy" id="5804"/>
    <lineage>
        <taxon>Eukaryota</taxon>
        <taxon>Sar</taxon>
        <taxon>Alveolata</taxon>
        <taxon>Apicomplexa</taxon>
        <taxon>Conoidasida</taxon>
        <taxon>Coccidia</taxon>
        <taxon>Eucoccidiorida</taxon>
        <taxon>Eimeriorina</taxon>
        <taxon>Eimeriidae</taxon>
        <taxon>Eimeria</taxon>
    </lineage>
</organism>
<reference evidence="1" key="1">
    <citation type="submission" date="2013-10" db="EMBL/GenBank/DDBJ databases">
        <title>Genomic analysis of the causative agents of coccidiosis in chickens.</title>
        <authorList>
            <person name="Reid A.J."/>
            <person name="Blake D."/>
            <person name="Billington K."/>
            <person name="Browne H."/>
            <person name="Dunn M."/>
            <person name="Hung S."/>
            <person name="Kawahara F."/>
            <person name="Miranda-Saavedra D."/>
            <person name="Mourier T."/>
            <person name="Nagra H."/>
            <person name="Otto T.D."/>
            <person name="Rawlings N."/>
            <person name="Sanchez A."/>
            <person name="Sanders M."/>
            <person name="Subramaniam C."/>
            <person name="Tay Y."/>
            <person name="Dear P."/>
            <person name="Doerig C."/>
            <person name="Gruber A."/>
            <person name="Parkinson J."/>
            <person name="Shirley M."/>
            <person name="Wan K.L."/>
            <person name="Berriman M."/>
            <person name="Tomley F."/>
            <person name="Pain A."/>
        </authorList>
    </citation>
    <scope>NUCLEOTIDE SEQUENCE [LARGE SCALE GENOMIC DNA]</scope>
    <source>
        <strain evidence="1">Weybridge</strain>
    </source>
</reference>
<evidence type="ECO:0000313" key="2">
    <source>
        <dbReference type="Proteomes" id="UP000030763"/>
    </source>
</evidence>
<dbReference type="Proteomes" id="UP000030763">
    <property type="component" value="Unassembled WGS sequence"/>
</dbReference>
<sequence length="434" mass="48772">MIQLASLKLFPLERTAAFMIRRFDWWRASLKLFPLERPVAFMVRHFDRWRVCLSCGLAIDEDRMPGASLKLFPLERTAAFMIRRFDRWRLCLSCGLAIGAASTQAKCVKRVTVQFIALEDIASTTLVCQACGASAHSIRGHRSHQPFEVCLQLGRLALAVLQKQMLSCVHGSVVLVCQACHGSVHSIRRHREHNTLTEYARRVRIAVMKCASCAAVKFIAVEDMASTTRVCAACGGPVHCIRGHREHNVLKMYARRLTGQFIAVEDIASATFCSNPTSRAFRIVGCGDAHVELRARRYARRVTVKFIALEDMASTTEVRELCSGSVHTIRGPPEHNVLKKYARRVTVQFTALEDMATIKALKYPYNYEYARRVTVQFIALEDIARIKVLGITLLALHLGFGGFDRDDGDSRACEYARRVTVQLIALEDIASRTL</sequence>
<evidence type="ECO:0000313" key="1">
    <source>
        <dbReference type="EMBL" id="CDJ58796.1"/>
    </source>
</evidence>
<dbReference type="OrthoDB" id="201213at2759"/>
<dbReference type="VEuPathDB" id="ToxoDB:EMWEY_00053270"/>
<dbReference type="GeneID" id="25339313"/>
<proteinExistence type="predicted"/>
<dbReference type="EMBL" id="HG719844">
    <property type="protein sequence ID" value="CDJ58796.1"/>
    <property type="molecule type" value="Genomic_DNA"/>
</dbReference>
<protein>
    <submittedName>
        <fullName evidence="1">Uncharacterized protein</fullName>
    </submittedName>
</protein>
<accession>U6M454</accession>
<dbReference type="AlphaFoldDB" id="U6M454"/>
<gene>
    <name evidence="1" type="ORF">EMWEY_00053270</name>
</gene>